<accession>A0ABT8W2A5</accession>
<organism evidence="2 3">
    <name type="scientific">Marinobacter suaedae</name>
    <dbReference type="NCBI Taxonomy" id="3057675"/>
    <lineage>
        <taxon>Bacteria</taxon>
        <taxon>Pseudomonadati</taxon>
        <taxon>Pseudomonadota</taxon>
        <taxon>Gammaproteobacteria</taxon>
        <taxon>Pseudomonadales</taxon>
        <taxon>Marinobacteraceae</taxon>
        <taxon>Marinobacter</taxon>
    </lineage>
</organism>
<reference evidence="2" key="1">
    <citation type="submission" date="2023-07" db="EMBL/GenBank/DDBJ databases">
        <title>Marinobacter sp. chi1 genome sequencing and assembly.</title>
        <authorList>
            <person name="Park S."/>
        </authorList>
    </citation>
    <scope>NUCLEOTIDE SEQUENCE</scope>
    <source>
        <strain evidence="2">Chi1</strain>
    </source>
</reference>
<dbReference type="InterPro" id="IPR044876">
    <property type="entry name" value="HRDC_dom_sf"/>
</dbReference>
<feature type="domain" description="HRDC" evidence="1">
    <location>
        <begin position="223"/>
        <end position="303"/>
    </location>
</feature>
<dbReference type="Pfam" id="PF01612">
    <property type="entry name" value="DNA_pol_A_exo1"/>
    <property type="match status" value="1"/>
</dbReference>
<sequence length="383" mass="43477">MATTAAAVEVPPAPETIVWLETPEALNQWLDRVSGLPLVLDTEFERVNTFHPIPGLVQLGAGSEFFLVDPGIAEQSDRFRSVLGDPGVIKLLYAMSEDLELFRHWLDLEPRGVIDLQIGAALAGAGFSVGYARLVEELFGETLDKTATRSDWLKRPLSEAQQRYAVEDIRFLEPLYRWVIPRLRERGLEQAMIEESARFAQEQSGQENPEQHYLKLRAGWTLKPTQQLALRELVLWREQQCRKLDRPRNRVLADPILIAIAERMPDTARALSGIDGLPPVVVRKYGELLVSLVNQARESGDASTLKRIAPPLTRDEQGVLKEIKKRFRKSAEVSGVPIELLAPRKRLEKVIQDRSIRDQAFFQGWRSKVLEPVRTEIEELLRS</sequence>
<dbReference type="SMART" id="SM00341">
    <property type="entry name" value="HRDC"/>
    <property type="match status" value="1"/>
</dbReference>
<comment type="caution">
    <text evidence="2">The sequence shown here is derived from an EMBL/GenBank/DDBJ whole genome shotgun (WGS) entry which is preliminary data.</text>
</comment>
<dbReference type="SUPFAM" id="SSF53098">
    <property type="entry name" value="Ribonuclease H-like"/>
    <property type="match status" value="1"/>
</dbReference>
<protein>
    <submittedName>
        <fullName evidence="2">HRDC domain-containing protein</fullName>
    </submittedName>
</protein>
<dbReference type="RefSeq" id="WP_302910076.1">
    <property type="nucleotide sequence ID" value="NZ_JAUMIS010000002.1"/>
</dbReference>
<gene>
    <name evidence="2" type="ORF">QVZ43_11675</name>
</gene>
<dbReference type="InterPro" id="IPR051086">
    <property type="entry name" value="RNase_D-like"/>
</dbReference>
<dbReference type="SUPFAM" id="SSF47819">
    <property type="entry name" value="HRDC-like"/>
    <property type="match status" value="2"/>
</dbReference>
<evidence type="ECO:0000313" key="3">
    <source>
        <dbReference type="Proteomes" id="UP001168640"/>
    </source>
</evidence>
<dbReference type="Proteomes" id="UP001168640">
    <property type="component" value="Unassembled WGS sequence"/>
</dbReference>
<dbReference type="InterPro" id="IPR012337">
    <property type="entry name" value="RNaseH-like_sf"/>
</dbReference>
<dbReference type="EMBL" id="JAUMIS010000002">
    <property type="protein sequence ID" value="MDO3722383.1"/>
    <property type="molecule type" value="Genomic_DNA"/>
</dbReference>
<name>A0ABT8W2A5_9GAMM</name>
<dbReference type="PROSITE" id="PS50967">
    <property type="entry name" value="HRDC"/>
    <property type="match status" value="1"/>
</dbReference>
<dbReference type="InterPro" id="IPR002121">
    <property type="entry name" value="HRDC_dom"/>
</dbReference>
<evidence type="ECO:0000313" key="2">
    <source>
        <dbReference type="EMBL" id="MDO3722383.1"/>
    </source>
</evidence>
<dbReference type="Gene3D" id="1.10.150.80">
    <property type="entry name" value="HRDC domain"/>
    <property type="match status" value="2"/>
</dbReference>
<dbReference type="Pfam" id="PF00570">
    <property type="entry name" value="HRDC"/>
    <property type="match status" value="1"/>
</dbReference>
<dbReference type="PANTHER" id="PTHR47649">
    <property type="entry name" value="RIBONUCLEASE D"/>
    <property type="match status" value="1"/>
</dbReference>
<proteinExistence type="predicted"/>
<dbReference type="SMART" id="SM00474">
    <property type="entry name" value="35EXOc"/>
    <property type="match status" value="1"/>
</dbReference>
<evidence type="ECO:0000259" key="1">
    <source>
        <dbReference type="PROSITE" id="PS50967"/>
    </source>
</evidence>
<dbReference type="PANTHER" id="PTHR47649:SF1">
    <property type="entry name" value="RIBONUCLEASE D"/>
    <property type="match status" value="1"/>
</dbReference>
<dbReference type="Gene3D" id="3.30.420.10">
    <property type="entry name" value="Ribonuclease H-like superfamily/Ribonuclease H"/>
    <property type="match status" value="1"/>
</dbReference>
<keyword evidence="3" id="KW-1185">Reference proteome</keyword>
<dbReference type="InterPro" id="IPR036397">
    <property type="entry name" value="RNaseH_sf"/>
</dbReference>
<dbReference type="CDD" id="cd06142">
    <property type="entry name" value="RNaseD_exo"/>
    <property type="match status" value="1"/>
</dbReference>
<dbReference type="InterPro" id="IPR002562">
    <property type="entry name" value="3'-5'_exonuclease_dom"/>
</dbReference>
<dbReference type="InterPro" id="IPR010997">
    <property type="entry name" value="HRDC-like_sf"/>
</dbReference>